<reference evidence="2" key="2">
    <citation type="submission" date="2023-05" db="EMBL/GenBank/DDBJ databases">
        <authorList>
            <consortium name="Lawrence Berkeley National Laboratory"/>
            <person name="Steindorff A."/>
            <person name="Hensen N."/>
            <person name="Bonometti L."/>
            <person name="Westerberg I."/>
            <person name="Brannstrom I.O."/>
            <person name="Guillou S."/>
            <person name="Cros-Aarteil S."/>
            <person name="Calhoun S."/>
            <person name="Haridas S."/>
            <person name="Kuo A."/>
            <person name="Mondo S."/>
            <person name="Pangilinan J."/>
            <person name="Riley R."/>
            <person name="Labutti K."/>
            <person name="Andreopoulos B."/>
            <person name="Lipzen A."/>
            <person name="Chen C."/>
            <person name="Yanf M."/>
            <person name="Daum C."/>
            <person name="Ng V."/>
            <person name="Clum A."/>
            <person name="Ohm R."/>
            <person name="Martin F."/>
            <person name="Silar P."/>
            <person name="Natvig D."/>
            <person name="Lalanne C."/>
            <person name="Gautier V."/>
            <person name="Ament-Velasquez S.L."/>
            <person name="Kruys A."/>
            <person name="Hutchinson M.I."/>
            <person name="Powell A.J."/>
            <person name="Barry K."/>
            <person name="Miller A.N."/>
            <person name="Grigoriev I.V."/>
            <person name="Debuchy R."/>
            <person name="Gladieux P."/>
            <person name="Thoren M.H."/>
            <person name="Johannesson H."/>
        </authorList>
    </citation>
    <scope>NUCLEOTIDE SEQUENCE</scope>
    <source>
        <strain evidence="2">CBS 731.68</strain>
    </source>
</reference>
<evidence type="ECO:0000313" key="3">
    <source>
        <dbReference type="Proteomes" id="UP001302602"/>
    </source>
</evidence>
<evidence type="ECO:0000313" key="2">
    <source>
        <dbReference type="EMBL" id="KAK4128243.1"/>
    </source>
</evidence>
<feature type="region of interest" description="Disordered" evidence="1">
    <location>
        <begin position="615"/>
        <end position="642"/>
    </location>
</feature>
<comment type="caution">
    <text evidence="2">The sequence shown here is derived from an EMBL/GenBank/DDBJ whole genome shotgun (WGS) entry which is preliminary data.</text>
</comment>
<dbReference type="Proteomes" id="UP001302602">
    <property type="component" value="Unassembled WGS sequence"/>
</dbReference>
<feature type="region of interest" description="Disordered" evidence="1">
    <location>
        <begin position="136"/>
        <end position="356"/>
    </location>
</feature>
<feature type="region of interest" description="Disordered" evidence="1">
    <location>
        <begin position="1"/>
        <end position="59"/>
    </location>
</feature>
<feature type="compositionally biased region" description="Acidic residues" evidence="1">
    <location>
        <begin position="170"/>
        <end position="179"/>
    </location>
</feature>
<feature type="compositionally biased region" description="Basic and acidic residues" evidence="1">
    <location>
        <begin position="216"/>
        <end position="225"/>
    </location>
</feature>
<keyword evidence="3" id="KW-1185">Reference proteome</keyword>
<dbReference type="RefSeq" id="XP_062652014.1">
    <property type="nucleotide sequence ID" value="XM_062795868.1"/>
</dbReference>
<name>A0AAN6Z882_9PEZI</name>
<feature type="compositionally biased region" description="Low complexity" evidence="1">
    <location>
        <begin position="142"/>
        <end position="153"/>
    </location>
</feature>
<evidence type="ECO:0000256" key="1">
    <source>
        <dbReference type="SAM" id="MobiDB-lite"/>
    </source>
</evidence>
<dbReference type="EMBL" id="MU853223">
    <property type="protein sequence ID" value="KAK4128243.1"/>
    <property type="molecule type" value="Genomic_DNA"/>
</dbReference>
<protein>
    <submittedName>
        <fullName evidence="2">Uncharacterized protein</fullName>
    </submittedName>
</protein>
<feature type="compositionally biased region" description="Low complexity" evidence="1">
    <location>
        <begin position="23"/>
        <end position="41"/>
    </location>
</feature>
<dbReference type="GeneID" id="87832636"/>
<reference evidence="2" key="1">
    <citation type="journal article" date="2023" name="Mol. Phylogenet. Evol.">
        <title>Genome-scale phylogeny and comparative genomics of the fungal order Sordariales.</title>
        <authorList>
            <person name="Hensen N."/>
            <person name="Bonometti L."/>
            <person name="Westerberg I."/>
            <person name="Brannstrom I.O."/>
            <person name="Guillou S."/>
            <person name="Cros-Aarteil S."/>
            <person name="Calhoun S."/>
            <person name="Haridas S."/>
            <person name="Kuo A."/>
            <person name="Mondo S."/>
            <person name="Pangilinan J."/>
            <person name="Riley R."/>
            <person name="LaButti K."/>
            <person name="Andreopoulos B."/>
            <person name="Lipzen A."/>
            <person name="Chen C."/>
            <person name="Yan M."/>
            <person name="Daum C."/>
            <person name="Ng V."/>
            <person name="Clum A."/>
            <person name="Steindorff A."/>
            <person name="Ohm R.A."/>
            <person name="Martin F."/>
            <person name="Silar P."/>
            <person name="Natvig D.O."/>
            <person name="Lalanne C."/>
            <person name="Gautier V."/>
            <person name="Ament-Velasquez S.L."/>
            <person name="Kruys A."/>
            <person name="Hutchinson M.I."/>
            <person name="Powell A.J."/>
            <person name="Barry K."/>
            <person name="Miller A.N."/>
            <person name="Grigoriev I.V."/>
            <person name="Debuchy R."/>
            <person name="Gladieux P."/>
            <person name="Hiltunen Thoren M."/>
            <person name="Johannesson H."/>
        </authorList>
    </citation>
    <scope>NUCLEOTIDE SEQUENCE</scope>
    <source>
        <strain evidence="2">CBS 731.68</strain>
    </source>
</reference>
<accession>A0AAN6Z882</accession>
<proteinExistence type="predicted"/>
<feature type="compositionally biased region" description="Acidic residues" evidence="1">
    <location>
        <begin position="278"/>
        <end position="295"/>
    </location>
</feature>
<feature type="compositionally biased region" description="Polar residues" evidence="1">
    <location>
        <begin position="10"/>
        <end position="20"/>
    </location>
</feature>
<gene>
    <name evidence="2" type="ORF">N657DRAFT_676057</name>
</gene>
<organism evidence="2 3">
    <name type="scientific">Parathielavia appendiculata</name>
    <dbReference type="NCBI Taxonomy" id="2587402"/>
    <lineage>
        <taxon>Eukaryota</taxon>
        <taxon>Fungi</taxon>
        <taxon>Dikarya</taxon>
        <taxon>Ascomycota</taxon>
        <taxon>Pezizomycotina</taxon>
        <taxon>Sordariomycetes</taxon>
        <taxon>Sordariomycetidae</taxon>
        <taxon>Sordariales</taxon>
        <taxon>Chaetomiaceae</taxon>
        <taxon>Parathielavia</taxon>
    </lineage>
</organism>
<sequence>MSDNVAPAKVSSSRKNTSHAAESGDNSSTNQNTTDNSTVNDGQQNPPAPPMAFQGPPPLEELASHATRIHRDWNPKYGRVQKCDWCNGRSVGTLQVCSACSLRMCEDCARQRKWHTNRSHFIDADACDWSLKKAANNRGSKRPAPAASSAEPSTPAPRRRKLNMATESRQDDDDDDASIDDAASFLNSGPGRRRFPAPANVRHQPDEALPNPSAARDVHRQESLPHRQAPHNPAQHGTLEPTTAAPRARPSVRQAAARVMLSLNGTARHSSRGRFGDDGDGYDEEHEDEEQDGEGDVYKKKGHAEQVNDPLLRRGNQREQGTAGRPLSHVRTGREHTSSPLVGEDLSRQPLAHRPAPTAADIEHDRIILNIYDWVYGNRPNLDPRRARTQIPDHWAGNWQTMAPQYGREGSPSVYNSYPAPQYPAPGYGQFPSHAPAPPGYPPHGYHEYQGYAHYQCYGAGGPCPPRARSNPAYHPYNEHNQAEMEHARQDSTTLDEMINAWTYHPLLLRLMNHENRRVYAIGLLWDVLEVRRTRVFIRDDSQTVRWFINERDRQFRIQHSAAYNSQHGQYQFRAPTPVLIKGHTPFAQFPTPAPQGQWDEVTGHGNHAIDACRAESAGEDDARSENRSVVMVEEGEEVVEE</sequence>
<dbReference type="AlphaFoldDB" id="A0AAN6Z882"/>
<feature type="compositionally biased region" description="Basic and acidic residues" evidence="1">
    <location>
        <begin position="296"/>
        <end position="306"/>
    </location>
</feature>
<feature type="compositionally biased region" description="Pro residues" evidence="1">
    <location>
        <begin position="46"/>
        <end position="59"/>
    </location>
</feature>